<sequence>MIRLEPFTAADFDELIAWSGDAAFLLQWAGPSFRHPLTEDQLALYMKGSGDPQTSDRLIYKVVLERTGRSVGHISLGSIDRDNRSGRVGKVLLGDASVRGQGIGELMMRAIVRIGFEELNLHRISLGVFDFNRSAIACYEKAGFRQEGVLRDARRFGDTFWNLVEMSILKPEWSGKASEGTAQG</sequence>
<evidence type="ECO:0000259" key="1">
    <source>
        <dbReference type="PROSITE" id="PS51186"/>
    </source>
</evidence>
<dbReference type="SUPFAM" id="SSF55729">
    <property type="entry name" value="Acyl-CoA N-acyltransferases (Nat)"/>
    <property type="match status" value="1"/>
</dbReference>
<dbReference type="EMBL" id="JAQAGZ010000012">
    <property type="protein sequence ID" value="MCZ8514581.1"/>
    <property type="molecule type" value="Genomic_DNA"/>
</dbReference>
<dbReference type="PROSITE" id="PS51186">
    <property type="entry name" value="GNAT"/>
    <property type="match status" value="1"/>
</dbReference>
<name>A0ABT4QCR7_9BACL</name>
<dbReference type="Proteomes" id="UP001527882">
    <property type="component" value="Unassembled WGS sequence"/>
</dbReference>
<dbReference type="CDD" id="cd04301">
    <property type="entry name" value="NAT_SF"/>
    <property type="match status" value="1"/>
</dbReference>
<dbReference type="InterPro" id="IPR000182">
    <property type="entry name" value="GNAT_dom"/>
</dbReference>
<gene>
    <name evidence="2" type="ORF">O9H85_19565</name>
</gene>
<organism evidence="2 3">
    <name type="scientific">Paenibacillus gyeongsangnamensis</name>
    <dbReference type="NCBI Taxonomy" id="3388067"/>
    <lineage>
        <taxon>Bacteria</taxon>
        <taxon>Bacillati</taxon>
        <taxon>Bacillota</taxon>
        <taxon>Bacilli</taxon>
        <taxon>Bacillales</taxon>
        <taxon>Paenibacillaceae</taxon>
        <taxon>Paenibacillus</taxon>
    </lineage>
</organism>
<dbReference type="PANTHER" id="PTHR43415:SF5">
    <property type="entry name" value="ACETYLTRANSFERASE"/>
    <property type="match status" value="1"/>
</dbReference>
<comment type="caution">
    <text evidence="2">The sequence shown here is derived from an EMBL/GenBank/DDBJ whole genome shotgun (WGS) entry which is preliminary data.</text>
</comment>
<reference evidence="2 3" key="1">
    <citation type="submission" date="2022-12" db="EMBL/GenBank/DDBJ databases">
        <title>Draft genome sequence of Paenibacillus sp. dW9.</title>
        <authorList>
            <person name="Choi E.-W."/>
            <person name="Kim D.-U."/>
        </authorList>
    </citation>
    <scope>NUCLEOTIDE SEQUENCE [LARGE SCALE GENOMIC DNA]</scope>
    <source>
        <strain evidence="3">dW9</strain>
    </source>
</reference>
<dbReference type="InterPro" id="IPR016181">
    <property type="entry name" value="Acyl_CoA_acyltransferase"/>
</dbReference>
<dbReference type="Gene3D" id="3.40.630.30">
    <property type="match status" value="1"/>
</dbReference>
<proteinExistence type="predicted"/>
<dbReference type="PANTHER" id="PTHR43415">
    <property type="entry name" value="SPERMIDINE N(1)-ACETYLTRANSFERASE"/>
    <property type="match status" value="1"/>
</dbReference>
<accession>A0ABT4QCR7</accession>
<dbReference type="RefSeq" id="WP_269883099.1">
    <property type="nucleotide sequence ID" value="NZ_JAQAGZ010000012.1"/>
</dbReference>
<evidence type="ECO:0000313" key="2">
    <source>
        <dbReference type="EMBL" id="MCZ8514581.1"/>
    </source>
</evidence>
<keyword evidence="3" id="KW-1185">Reference proteome</keyword>
<dbReference type="Pfam" id="PF13302">
    <property type="entry name" value="Acetyltransf_3"/>
    <property type="match status" value="1"/>
</dbReference>
<evidence type="ECO:0000313" key="3">
    <source>
        <dbReference type="Proteomes" id="UP001527882"/>
    </source>
</evidence>
<feature type="domain" description="N-acetyltransferase" evidence="1">
    <location>
        <begin position="2"/>
        <end position="171"/>
    </location>
</feature>
<protein>
    <submittedName>
        <fullName evidence="2">GNAT family protein</fullName>
    </submittedName>
</protein>